<accession>E7GF39</accession>
<name>E7GF39_9FIRM</name>
<dbReference type="PANTHER" id="PTHR48085">
    <property type="entry name" value="CADMIUM/ZINC-TRANSPORTING ATPASE HMA2-RELATED"/>
    <property type="match status" value="1"/>
</dbReference>
<dbReference type="InterPro" id="IPR059000">
    <property type="entry name" value="ATPase_P-type_domA"/>
</dbReference>
<dbReference type="EMBL" id="ADKX01000048">
    <property type="protein sequence ID" value="EFW03318.1"/>
    <property type="molecule type" value="Genomic_DNA"/>
</dbReference>
<dbReference type="InterPro" id="IPR023214">
    <property type="entry name" value="HAD_sf"/>
</dbReference>
<dbReference type="InterPro" id="IPR051014">
    <property type="entry name" value="Cation_Transport_ATPase_IB"/>
</dbReference>
<evidence type="ECO:0000256" key="3">
    <source>
        <dbReference type="SAM" id="Phobius"/>
    </source>
</evidence>
<feature type="transmembrane region" description="Helical" evidence="3">
    <location>
        <begin position="643"/>
        <end position="661"/>
    </location>
</feature>
<comment type="similarity">
    <text evidence="2">Belongs to the cation transport ATPase (P-type) (TC 3.A.3) family. Type IB subfamily.</text>
</comment>
<keyword evidence="3" id="KW-0812">Transmembrane</keyword>
<evidence type="ECO:0000256" key="1">
    <source>
        <dbReference type="ARBA" id="ARBA00004141"/>
    </source>
</evidence>
<dbReference type="Gene3D" id="2.70.150.10">
    <property type="entry name" value="Calcium-transporting ATPase, cytoplasmic transduction domain A"/>
    <property type="match status" value="1"/>
</dbReference>
<keyword evidence="3" id="KW-0472">Membrane</keyword>
<keyword evidence="6" id="KW-1185">Reference proteome</keyword>
<dbReference type="GO" id="GO:0016020">
    <property type="term" value="C:membrane"/>
    <property type="evidence" value="ECO:0007669"/>
    <property type="project" value="TreeGrafter"/>
</dbReference>
<sequence>MFVFLKKYDMMMQERVMILEKKTFEISNIQSVEELNHLSLKLNEQEQVSHMKISKESIVFNCIDIDALLSLIQGVNKEHIVKEVIDGSKRQYDFAQRKEVPHYFMFKNMVTEDDIYVLINQIQEDSKYHDIEYDPKNKILTLVSSQRDVLSYLRKELFKINPSIEIMEHRKPIRSQDVFNQKYLNRYIRIGIFLVVIALALITSKDHNQITPILWYVTMFLLAEPILKSAWKQVKQLKFFKEDVLVIGAFILGIAAQAYVETCLAVILYQVAAPFLNKVLEKSLFKIDEAVEMPETGVRYLDEREEVISLYEFEIGDTMIVKPGETVHIPGKVLKGPSDLSTYSNTSTYELVRAKKGTLVSSGDVNVGEKPLYIKITSTYESSNYIELMNIASAAPVYESKIEKYTKILSRFYTPIMVVLGLILGIVLPIIDFHTYRSYIHVGAVLLILSGALSSDQSTSLGMLAGFAKAFRNGIIIESSLGLDSINACQTIVYDRFDGVEVTEEELELFRKLSHMGRTLVIFNDGPVALENDQYTIYNDLSVEEKLSKMDSLVGPIVYIGDSFKDIELLQKSYVGISRGGLADSKVVENSDIVLIDAELNKVYETFLISRSMRTTAIANNVITVLMKLVVLIGVISFNGFPLWIAILVEMLVSATVMYNSTHILE</sequence>
<dbReference type="HOGENOM" id="CLU_416610_0_0_9"/>
<gene>
    <name evidence="5" type="ORF">HMPREF9488_03382</name>
</gene>
<keyword evidence="3" id="KW-1133">Transmembrane helix</keyword>
<evidence type="ECO:0000256" key="2">
    <source>
        <dbReference type="ARBA" id="ARBA00006024"/>
    </source>
</evidence>
<dbReference type="Proteomes" id="UP000003157">
    <property type="component" value="Unassembled WGS sequence"/>
</dbReference>
<feature type="transmembrane region" description="Helical" evidence="3">
    <location>
        <begin position="618"/>
        <end position="637"/>
    </location>
</feature>
<reference evidence="5 6" key="1">
    <citation type="submission" date="2010-12" db="EMBL/GenBank/DDBJ databases">
        <title>The Genome Sequence of Coprobacillus sp. strain 29_1.</title>
        <authorList>
            <consortium name="The Broad Institute Genome Sequencing Platform"/>
            <person name="Earl A."/>
            <person name="Ward D."/>
            <person name="Feldgarden M."/>
            <person name="Gevers D."/>
            <person name="Daigneault M."/>
            <person name="Sibley C.D."/>
            <person name="White A."/>
            <person name="Strauss J."/>
            <person name="Allen-Vercoe E."/>
            <person name="Young S.K."/>
            <person name="Zeng Q."/>
            <person name="Gargeya S."/>
            <person name="Fitzgerald M."/>
            <person name="Haas B."/>
            <person name="Abouelleil A."/>
            <person name="Alvarado L."/>
            <person name="Arachchi H.M."/>
            <person name="Berlin A."/>
            <person name="Brown A."/>
            <person name="Chapman S.B."/>
            <person name="Chen Z."/>
            <person name="Dunbar C."/>
            <person name="Freedman E."/>
            <person name="Gearin G."/>
            <person name="Gellesch M."/>
            <person name="Goldberg J."/>
            <person name="Griggs A."/>
            <person name="Gujja S."/>
            <person name="Heilman E."/>
            <person name="Heiman D."/>
            <person name="Howarth C."/>
            <person name="Larson L."/>
            <person name="Lui A."/>
            <person name="MacDonald P.J.P."/>
            <person name="Mehta T."/>
            <person name="Montmayeur A."/>
            <person name="Murphy C."/>
            <person name="Neiman D."/>
            <person name="Pearson M."/>
            <person name="Priest M."/>
            <person name="Roberts A."/>
            <person name="Saif S."/>
            <person name="Shea T."/>
            <person name="Shenoy N."/>
            <person name="Sisk P."/>
            <person name="Stolte C."/>
            <person name="Sykes S."/>
            <person name="White J."/>
            <person name="Yandava C."/>
            <person name="Nusbaum C."/>
            <person name="Birren B."/>
        </authorList>
    </citation>
    <scope>NUCLEOTIDE SEQUENCE [LARGE SCALE GENOMIC DNA]</scope>
    <source>
        <strain evidence="5 6">29_1</strain>
    </source>
</reference>
<evidence type="ECO:0000259" key="4">
    <source>
        <dbReference type="Pfam" id="PF00122"/>
    </source>
</evidence>
<feature type="domain" description="P-type ATPase A" evidence="4">
    <location>
        <begin position="294"/>
        <end position="387"/>
    </location>
</feature>
<proteinExistence type="inferred from homology"/>
<evidence type="ECO:0000313" key="6">
    <source>
        <dbReference type="Proteomes" id="UP000003157"/>
    </source>
</evidence>
<protein>
    <recommendedName>
        <fullName evidence="4">P-type ATPase A domain-containing protein</fullName>
    </recommendedName>
</protein>
<dbReference type="InterPro" id="IPR036412">
    <property type="entry name" value="HAD-like_sf"/>
</dbReference>
<feature type="transmembrane region" description="Helical" evidence="3">
    <location>
        <begin position="412"/>
        <end position="431"/>
    </location>
</feature>
<dbReference type="AlphaFoldDB" id="E7GF39"/>
<dbReference type="eggNOG" id="COG2217">
    <property type="taxonomic scope" value="Bacteria"/>
</dbReference>
<comment type="subcellular location">
    <subcellularLocation>
        <location evidence="1">Membrane</location>
        <topology evidence="1">Multi-pass membrane protein</topology>
    </subcellularLocation>
</comment>
<dbReference type="Pfam" id="PF00122">
    <property type="entry name" value="E1-E2_ATPase"/>
    <property type="match status" value="1"/>
</dbReference>
<comment type="caution">
    <text evidence="5">The sequence shown here is derived from an EMBL/GenBank/DDBJ whole genome shotgun (WGS) entry which is preliminary data.</text>
</comment>
<dbReference type="Gene3D" id="3.40.50.1000">
    <property type="entry name" value="HAD superfamily/HAD-like"/>
    <property type="match status" value="1"/>
</dbReference>
<dbReference type="SUPFAM" id="SSF56784">
    <property type="entry name" value="HAD-like"/>
    <property type="match status" value="2"/>
</dbReference>
<organism evidence="5 6">
    <name type="scientific">Coprobacillus cateniformis</name>
    <dbReference type="NCBI Taxonomy" id="100884"/>
    <lineage>
        <taxon>Bacteria</taxon>
        <taxon>Bacillati</taxon>
        <taxon>Bacillota</taxon>
        <taxon>Erysipelotrichia</taxon>
        <taxon>Erysipelotrichales</taxon>
        <taxon>Coprobacillaceae</taxon>
        <taxon>Coprobacillus</taxon>
    </lineage>
</organism>
<dbReference type="OrthoDB" id="9760364at2"/>
<feature type="transmembrane region" description="Helical" evidence="3">
    <location>
        <begin position="183"/>
        <end position="201"/>
    </location>
</feature>
<dbReference type="GO" id="GO:0015086">
    <property type="term" value="F:cadmium ion transmembrane transporter activity"/>
    <property type="evidence" value="ECO:0007669"/>
    <property type="project" value="TreeGrafter"/>
</dbReference>
<dbReference type="STRING" id="100884.GCA_000269565_00715"/>
<evidence type="ECO:0000313" key="5">
    <source>
        <dbReference type="EMBL" id="EFW03318.1"/>
    </source>
</evidence>
<dbReference type="PANTHER" id="PTHR48085:SF5">
    <property type="entry name" value="CADMIUM_ZINC-TRANSPORTING ATPASE HMA4-RELATED"/>
    <property type="match status" value="1"/>
</dbReference>